<evidence type="ECO:0000313" key="1">
    <source>
        <dbReference type="EMBL" id="HEN16357.1"/>
    </source>
</evidence>
<comment type="caution">
    <text evidence="1">The sequence shown here is derived from an EMBL/GenBank/DDBJ whole genome shotgun (WGS) entry which is preliminary data.</text>
</comment>
<protein>
    <recommendedName>
        <fullName evidence="2">Response regulator</fullName>
    </recommendedName>
</protein>
<dbReference type="InterPro" id="IPR011006">
    <property type="entry name" value="CheY-like_superfamily"/>
</dbReference>
<dbReference type="SUPFAM" id="SSF52172">
    <property type="entry name" value="CheY-like"/>
    <property type="match status" value="1"/>
</dbReference>
<accession>A0A7C2PIA2</accession>
<proteinExistence type="predicted"/>
<dbReference type="AlphaFoldDB" id="A0A7C2PIA2"/>
<name>A0A7C2PIA2_9PLAN</name>
<reference evidence="1" key="1">
    <citation type="journal article" date="2020" name="mSystems">
        <title>Genome- and Community-Level Interaction Insights into Carbon Utilization and Element Cycling Functions of Hydrothermarchaeota in Hydrothermal Sediment.</title>
        <authorList>
            <person name="Zhou Z."/>
            <person name="Liu Y."/>
            <person name="Xu W."/>
            <person name="Pan J."/>
            <person name="Luo Z.H."/>
            <person name="Li M."/>
        </authorList>
    </citation>
    <scope>NUCLEOTIDE SEQUENCE [LARGE SCALE GENOMIC DNA]</scope>
    <source>
        <strain evidence="1">SpSt-339</strain>
    </source>
</reference>
<gene>
    <name evidence="1" type="ORF">ENQ76_12920</name>
</gene>
<dbReference type="EMBL" id="DSOK01000354">
    <property type="protein sequence ID" value="HEN16357.1"/>
    <property type="molecule type" value="Genomic_DNA"/>
</dbReference>
<sequence>MTGPRRVLVIDGPSETATVLQAVLEPHGAIVDRTRGHLAGDRFGNGCQPDVVVVDVDHSGSAESAPVWTETPHVVVGAAWSPLHGSTSRFLQKPFEFPDLVRAVQDLLAGCER</sequence>
<evidence type="ECO:0008006" key="2">
    <source>
        <dbReference type="Google" id="ProtNLM"/>
    </source>
</evidence>
<organism evidence="1">
    <name type="scientific">Schlesneria paludicola</name>
    <dbReference type="NCBI Taxonomy" id="360056"/>
    <lineage>
        <taxon>Bacteria</taxon>
        <taxon>Pseudomonadati</taxon>
        <taxon>Planctomycetota</taxon>
        <taxon>Planctomycetia</taxon>
        <taxon>Planctomycetales</taxon>
        <taxon>Planctomycetaceae</taxon>
        <taxon>Schlesneria</taxon>
    </lineage>
</organism>